<sequence>MPQQHIPARRRRRLTGGLAVTMTSLAALALTTAPAGAAPQPPLLQYGTTATQPTHHQSEPWFRLTNQGDVAIPLAEYTIRYYFRSEDGETDYRYACSWATPGCDNLTGAIHRLPTPTPEADHYLEVGFRPTAGALAPGQHTGDLQLRFNRANWAQLTQSNDYSFNPTQPPYGPAPRTTLHRAGQLLSGTAPGSQSPAPAQVFFDDFHYDTNTDPRLNQRGWTVRTGSGGPGVGGATWDPTLVTFPTVSGQKVAQLSAQTNGTPSGTRQSQINTGRKFFEGTYATRFHMTDTPAYGPDGDHVVQTFYTITPLRHDRDPDYGEQDFEYLPNGGWGESTNTMFLTSWETYQPDPWWADNSSTRVHRSFAGWHDLVLQVSGGRMKYYLDGQLVADHGDRFYPETPMLINFNHWFIDLNGAGPDRRYHQQADWIYFARNQILSPAQVQQQINNHRAAGTQFIDTIPAS</sequence>
<dbReference type="InterPro" id="IPR001956">
    <property type="entry name" value="CBM3"/>
</dbReference>
<reference evidence="4 5" key="1">
    <citation type="submission" date="2020-08" db="EMBL/GenBank/DDBJ databases">
        <title>Sequencing the genomes of 1000 actinobacteria strains.</title>
        <authorList>
            <person name="Klenk H.-P."/>
        </authorList>
    </citation>
    <scope>NUCLEOTIDE SEQUENCE [LARGE SCALE GENOMIC DNA]</scope>
    <source>
        <strain evidence="4 5">DSM 44230</strain>
    </source>
</reference>
<dbReference type="GO" id="GO:0004553">
    <property type="term" value="F:hydrolase activity, hydrolyzing O-glycosyl compounds"/>
    <property type="evidence" value="ECO:0007669"/>
    <property type="project" value="InterPro"/>
</dbReference>
<dbReference type="InterPro" id="IPR006311">
    <property type="entry name" value="TAT_signal"/>
</dbReference>
<name>A0A7W7CH55_9PSEU</name>
<gene>
    <name evidence="4" type="ORF">HNR67_007237</name>
</gene>
<proteinExistence type="predicted"/>
<dbReference type="AlphaFoldDB" id="A0A7W7CH55"/>
<dbReference type="PROSITE" id="PS51762">
    <property type="entry name" value="GH16_2"/>
    <property type="match status" value="1"/>
</dbReference>
<evidence type="ECO:0000313" key="4">
    <source>
        <dbReference type="EMBL" id="MBB4681119.1"/>
    </source>
</evidence>
<dbReference type="RefSeq" id="WP_185007452.1">
    <property type="nucleotide sequence ID" value="NZ_BAAAUI010000097.1"/>
</dbReference>
<dbReference type="InterPro" id="IPR013320">
    <property type="entry name" value="ConA-like_dom_sf"/>
</dbReference>
<dbReference type="Gene3D" id="2.60.40.710">
    <property type="entry name" value="Endoglucanase-like"/>
    <property type="match status" value="1"/>
</dbReference>
<evidence type="ECO:0008006" key="6">
    <source>
        <dbReference type="Google" id="ProtNLM"/>
    </source>
</evidence>
<dbReference type="InterPro" id="IPR000757">
    <property type="entry name" value="Beta-glucanase-like"/>
</dbReference>
<feature type="domain" description="CBM3" evidence="2">
    <location>
        <begin position="38"/>
        <end position="192"/>
    </location>
</feature>
<keyword evidence="5" id="KW-1185">Reference proteome</keyword>
<dbReference type="PROSITE" id="PS51172">
    <property type="entry name" value="CBM3"/>
    <property type="match status" value="1"/>
</dbReference>
<dbReference type="Gene3D" id="2.60.120.200">
    <property type="match status" value="1"/>
</dbReference>
<feature type="signal peptide" evidence="1">
    <location>
        <begin position="1"/>
        <end position="37"/>
    </location>
</feature>
<feature type="chain" id="PRO_5030892052" description="Hydrolase" evidence="1">
    <location>
        <begin position="38"/>
        <end position="463"/>
    </location>
</feature>
<dbReference type="Pfam" id="PF00942">
    <property type="entry name" value="CBM_3"/>
    <property type="match status" value="1"/>
</dbReference>
<evidence type="ECO:0000259" key="3">
    <source>
        <dbReference type="PROSITE" id="PS51762"/>
    </source>
</evidence>
<evidence type="ECO:0000256" key="1">
    <source>
        <dbReference type="SAM" id="SignalP"/>
    </source>
</evidence>
<dbReference type="Proteomes" id="UP000533598">
    <property type="component" value="Unassembled WGS sequence"/>
</dbReference>
<dbReference type="InterPro" id="IPR036966">
    <property type="entry name" value="CBM3_sf"/>
</dbReference>
<evidence type="ECO:0000313" key="5">
    <source>
        <dbReference type="Proteomes" id="UP000533598"/>
    </source>
</evidence>
<comment type="caution">
    <text evidence="4">The sequence shown here is derived from an EMBL/GenBank/DDBJ whole genome shotgun (WGS) entry which is preliminary data.</text>
</comment>
<protein>
    <recommendedName>
        <fullName evidence="6">Hydrolase</fullName>
    </recommendedName>
</protein>
<dbReference type="GO" id="GO:0030248">
    <property type="term" value="F:cellulose binding"/>
    <property type="evidence" value="ECO:0007669"/>
    <property type="project" value="InterPro"/>
</dbReference>
<dbReference type="PROSITE" id="PS51318">
    <property type="entry name" value="TAT"/>
    <property type="match status" value="1"/>
</dbReference>
<feature type="domain" description="GH16" evidence="3">
    <location>
        <begin position="190"/>
        <end position="440"/>
    </location>
</feature>
<dbReference type="SUPFAM" id="SSF49899">
    <property type="entry name" value="Concanavalin A-like lectins/glucanases"/>
    <property type="match status" value="1"/>
</dbReference>
<dbReference type="EMBL" id="JACHMH010000001">
    <property type="protein sequence ID" value="MBB4681119.1"/>
    <property type="molecule type" value="Genomic_DNA"/>
</dbReference>
<dbReference type="SUPFAM" id="SSF49384">
    <property type="entry name" value="Carbohydrate-binding domain"/>
    <property type="match status" value="1"/>
</dbReference>
<organism evidence="4 5">
    <name type="scientific">Crossiella cryophila</name>
    <dbReference type="NCBI Taxonomy" id="43355"/>
    <lineage>
        <taxon>Bacteria</taxon>
        <taxon>Bacillati</taxon>
        <taxon>Actinomycetota</taxon>
        <taxon>Actinomycetes</taxon>
        <taxon>Pseudonocardiales</taxon>
        <taxon>Pseudonocardiaceae</taxon>
        <taxon>Crossiella</taxon>
    </lineage>
</organism>
<dbReference type="InterPro" id="IPR008965">
    <property type="entry name" value="CBM2/CBM3_carb-bd_dom_sf"/>
</dbReference>
<evidence type="ECO:0000259" key="2">
    <source>
        <dbReference type="PROSITE" id="PS51172"/>
    </source>
</evidence>
<accession>A0A7W7CH55</accession>
<keyword evidence="1" id="KW-0732">Signal</keyword>
<dbReference type="GO" id="GO:0005975">
    <property type="term" value="P:carbohydrate metabolic process"/>
    <property type="evidence" value="ECO:0007669"/>
    <property type="project" value="InterPro"/>
</dbReference>
<dbReference type="SMART" id="SM01067">
    <property type="entry name" value="CBM_3"/>
    <property type="match status" value="1"/>
</dbReference>
<dbReference type="CDD" id="cd00413">
    <property type="entry name" value="Glyco_hydrolase_16"/>
    <property type="match status" value="1"/>
</dbReference>